<proteinExistence type="predicted"/>
<keyword evidence="3" id="KW-1185">Reference proteome</keyword>
<evidence type="ECO:0000313" key="2">
    <source>
        <dbReference type="EMBL" id="SER15510.1"/>
    </source>
</evidence>
<dbReference type="Gene3D" id="1.10.3290.10">
    <property type="entry name" value="Fido-like domain"/>
    <property type="match status" value="1"/>
</dbReference>
<evidence type="ECO:0000313" key="3">
    <source>
        <dbReference type="Proteomes" id="UP000199114"/>
    </source>
</evidence>
<dbReference type="PANTHER" id="PTHR13504:SF38">
    <property type="entry name" value="FIDO DOMAIN-CONTAINING PROTEIN"/>
    <property type="match status" value="1"/>
</dbReference>
<dbReference type="RefSeq" id="WP_090618730.1">
    <property type="nucleotide sequence ID" value="NZ_FOFD01000004.1"/>
</dbReference>
<dbReference type="InterPro" id="IPR026287">
    <property type="entry name" value="SoFic-like"/>
</dbReference>
<name>A0A1H9LVP6_9EURY</name>
<dbReference type="PIRSF" id="PIRSF038925">
    <property type="entry name" value="AMP-prot_trans"/>
    <property type="match status" value="1"/>
</dbReference>
<accession>A0A1H9LVP6</accession>
<dbReference type="SUPFAM" id="SSF140931">
    <property type="entry name" value="Fic-like"/>
    <property type="match status" value="1"/>
</dbReference>
<dbReference type="Gene3D" id="1.10.10.10">
    <property type="entry name" value="Winged helix-like DNA-binding domain superfamily/Winged helix DNA-binding domain"/>
    <property type="match status" value="1"/>
</dbReference>
<gene>
    <name evidence="2" type="ORF">SAMN04489841_3105</name>
</gene>
<dbReference type="Pfam" id="PF13784">
    <property type="entry name" value="Fic_N"/>
    <property type="match status" value="1"/>
</dbReference>
<sequence>MRTRELPAEAPGHYRKSHPHPYYIPDKLPLSTRIDVDDELTELIADASFQLGRIDGISPTVDFSPVLYTSFVRLEAVETAEIEGADVDVDEVYAHHTRTSGDETVDVSRDLQEVLNAERALQEGFNAIKQGEPITLELLQSLHELLLENVRNEGEVVGEWRTTDVHLPSPYASQPPFVPPPHQSVPELMDSLETYIQMGGQYHPLVDLAITHYQFETVHPCEDGNGRLGRVLVVLQLCAEGYLSEPYLYPSAYFNRNKQEYVEKMRAVSETGDWRDWITFFIEGIEVQARDSYERTQRLMELRRDYEQRYPHQKTSHRLARGVFDMPYFTANDVQTEFDVSRQTAYNAIEELVSDAILVETTGKQRNQEYKAIDIFDVLERRPDH</sequence>
<dbReference type="STRING" id="1186196.SAMN04489841_3105"/>
<dbReference type="InterPro" id="IPR003812">
    <property type="entry name" value="Fido"/>
</dbReference>
<dbReference type="InterPro" id="IPR036388">
    <property type="entry name" value="WH-like_DNA-bd_sf"/>
</dbReference>
<protein>
    <submittedName>
        <fullName evidence="2">Fic family protein</fullName>
    </submittedName>
</protein>
<dbReference type="OrthoDB" id="350952at2157"/>
<dbReference type="PANTHER" id="PTHR13504">
    <property type="entry name" value="FIDO DOMAIN-CONTAINING PROTEIN DDB_G0283145"/>
    <property type="match status" value="1"/>
</dbReference>
<dbReference type="Proteomes" id="UP000199114">
    <property type="component" value="Unassembled WGS sequence"/>
</dbReference>
<evidence type="ECO:0000259" key="1">
    <source>
        <dbReference type="PROSITE" id="PS51459"/>
    </source>
</evidence>
<dbReference type="PROSITE" id="PS51459">
    <property type="entry name" value="FIDO"/>
    <property type="match status" value="1"/>
</dbReference>
<dbReference type="InterPro" id="IPR040198">
    <property type="entry name" value="Fido_containing"/>
</dbReference>
<dbReference type="EMBL" id="FOFD01000004">
    <property type="protein sequence ID" value="SER15510.1"/>
    <property type="molecule type" value="Genomic_DNA"/>
</dbReference>
<dbReference type="InterPro" id="IPR036597">
    <property type="entry name" value="Fido-like_dom_sf"/>
</dbReference>
<organism evidence="2 3">
    <name type="scientific">Natrinema salaciae</name>
    <dbReference type="NCBI Taxonomy" id="1186196"/>
    <lineage>
        <taxon>Archaea</taxon>
        <taxon>Methanobacteriati</taxon>
        <taxon>Methanobacteriota</taxon>
        <taxon>Stenosarchaea group</taxon>
        <taxon>Halobacteria</taxon>
        <taxon>Halobacteriales</taxon>
        <taxon>Natrialbaceae</taxon>
        <taxon>Natrinema</taxon>
    </lineage>
</organism>
<feature type="domain" description="Fido" evidence="1">
    <location>
        <begin position="134"/>
        <end position="283"/>
    </location>
</feature>
<dbReference type="Pfam" id="PF02661">
    <property type="entry name" value="Fic"/>
    <property type="match status" value="1"/>
</dbReference>
<dbReference type="AlphaFoldDB" id="A0A1H9LVP6"/>
<reference evidence="3" key="1">
    <citation type="submission" date="2016-10" db="EMBL/GenBank/DDBJ databases">
        <authorList>
            <person name="Varghese N."/>
            <person name="Submissions S."/>
        </authorList>
    </citation>
    <scope>NUCLEOTIDE SEQUENCE [LARGE SCALE GENOMIC DNA]</scope>
    <source>
        <strain evidence="3">DSM 25055</strain>
    </source>
</reference>
<dbReference type="InterPro" id="IPR025758">
    <property type="entry name" value="Fic/DOC_N"/>
</dbReference>